<dbReference type="EMBL" id="JARBHB010000013">
    <property type="protein sequence ID" value="KAJ8870139.1"/>
    <property type="molecule type" value="Genomic_DNA"/>
</dbReference>
<accession>A0ABQ9GCJ9</accession>
<organism evidence="2 3">
    <name type="scientific">Dryococelus australis</name>
    <dbReference type="NCBI Taxonomy" id="614101"/>
    <lineage>
        <taxon>Eukaryota</taxon>
        <taxon>Metazoa</taxon>
        <taxon>Ecdysozoa</taxon>
        <taxon>Arthropoda</taxon>
        <taxon>Hexapoda</taxon>
        <taxon>Insecta</taxon>
        <taxon>Pterygota</taxon>
        <taxon>Neoptera</taxon>
        <taxon>Polyneoptera</taxon>
        <taxon>Phasmatodea</taxon>
        <taxon>Verophasmatodea</taxon>
        <taxon>Anareolatae</taxon>
        <taxon>Phasmatidae</taxon>
        <taxon>Eurycanthinae</taxon>
        <taxon>Dryococelus</taxon>
    </lineage>
</organism>
<evidence type="ECO:0000313" key="3">
    <source>
        <dbReference type="Proteomes" id="UP001159363"/>
    </source>
</evidence>
<evidence type="ECO:0000313" key="2">
    <source>
        <dbReference type="EMBL" id="KAJ8870139.1"/>
    </source>
</evidence>
<name>A0ABQ9GCJ9_9NEOP</name>
<comment type="caution">
    <text evidence="2">The sequence shown here is derived from an EMBL/GenBank/DDBJ whole genome shotgun (WGS) entry which is preliminary data.</text>
</comment>
<feature type="region of interest" description="Disordered" evidence="1">
    <location>
        <begin position="239"/>
        <end position="262"/>
    </location>
</feature>
<dbReference type="Proteomes" id="UP001159363">
    <property type="component" value="Chromosome 12"/>
</dbReference>
<proteinExistence type="predicted"/>
<reference evidence="2 3" key="1">
    <citation type="submission" date="2023-02" db="EMBL/GenBank/DDBJ databases">
        <title>LHISI_Scaffold_Assembly.</title>
        <authorList>
            <person name="Stuart O.P."/>
            <person name="Cleave R."/>
            <person name="Magrath M.J.L."/>
            <person name="Mikheyev A.S."/>
        </authorList>
    </citation>
    <scope>NUCLEOTIDE SEQUENCE [LARGE SCALE GENOMIC DNA]</scope>
    <source>
        <strain evidence="2">Daus_M_001</strain>
        <tissue evidence="2">Leg muscle</tissue>
    </source>
</reference>
<protein>
    <submittedName>
        <fullName evidence="2">Uncharacterized protein</fullName>
    </submittedName>
</protein>
<evidence type="ECO:0000256" key="1">
    <source>
        <dbReference type="SAM" id="MobiDB-lite"/>
    </source>
</evidence>
<sequence>MPGHKVVAPPPEVLELPRRGAISWHALGQVTRDLCESVLQQIKHKVAARRILLQPCFRDYDTGRGGVLVSLIAFHQGDLGSIPGGDHSFSHVGIEHDACIYRSPSLAFWYCSILTSLRCHRLSIPLCSESPASLYSISLHSLYHNLLPVQGSTEGVVASRIGPIKFSLHDNLSDIENGYPELSLRMISGRLHPGDGLETKQNIILIRGRGCCIASAPVLASSLHGLGYLSVSRETTTMMTTTNSDDNNNDDGDDGGRDDDGDGDDDDKLTAYCCSASLNNGHVSRAQFRQCLAAHGLLCSPEELYALEQRYCSDVGFNYAWFLLELESARIDPPLCRCRVSATSGTCVHSTLHIRKANVTGAPCKERLQIGHHKLESAQICNAKSTATIRWSSELLGVCQATSSLHSKFAMGTVKLFSRVGEDRAARSFNAVYNESLRRKEKLNCREPRHKEQDKEKNIVEILAKIKAQVRIKCIDDI</sequence>
<gene>
    <name evidence="2" type="ORF">PR048_029151</name>
</gene>
<feature type="compositionally biased region" description="Acidic residues" evidence="1">
    <location>
        <begin position="247"/>
        <end position="262"/>
    </location>
</feature>
<keyword evidence="3" id="KW-1185">Reference proteome</keyword>